<dbReference type="EMBL" id="JAQQWP010000001">
    <property type="protein sequence ID" value="KAK8132128.1"/>
    <property type="molecule type" value="Genomic_DNA"/>
</dbReference>
<dbReference type="AlphaFoldDB" id="A0AAW0RBG0"/>
<comment type="caution">
    <text evidence="1">The sequence shown here is derived from an EMBL/GenBank/DDBJ whole genome shotgun (WGS) entry which is preliminary data.</text>
</comment>
<protein>
    <submittedName>
        <fullName evidence="1">Mg2+ transporter protein- CorA-like/Zinc transport protein ZntB</fullName>
    </submittedName>
</protein>
<organism evidence="1 2">
    <name type="scientific">Apiospora kogelbergensis</name>
    <dbReference type="NCBI Taxonomy" id="1337665"/>
    <lineage>
        <taxon>Eukaryota</taxon>
        <taxon>Fungi</taxon>
        <taxon>Dikarya</taxon>
        <taxon>Ascomycota</taxon>
        <taxon>Pezizomycotina</taxon>
        <taxon>Sordariomycetes</taxon>
        <taxon>Xylariomycetidae</taxon>
        <taxon>Amphisphaeriales</taxon>
        <taxon>Apiosporaceae</taxon>
        <taxon>Apiospora</taxon>
    </lineage>
</organism>
<evidence type="ECO:0000313" key="1">
    <source>
        <dbReference type="EMBL" id="KAK8132128.1"/>
    </source>
</evidence>
<dbReference type="Proteomes" id="UP001392437">
    <property type="component" value="Unassembled WGS sequence"/>
</dbReference>
<gene>
    <name evidence="1" type="ORF">PG999_000301</name>
</gene>
<name>A0AAW0RBG0_9PEZI</name>
<accession>A0AAW0RBG0</accession>
<keyword evidence="2" id="KW-1185">Reference proteome</keyword>
<reference evidence="1 2" key="1">
    <citation type="submission" date="2023-01" db="EMBL/GenBank/DDBJ databases">
        <title>Analysis of 21 Apiospora genomes using comparative genomics revels a genus with tremendous synthesis potential of carbohydrate active enzymes and secondary metabolites.</title>
        <authorList>
            <person name="Sorensen T."/>
        </authorList>
    </citation>
    <scope>NUCLEOTIDE SEQUENCE [LARGE SCALE GENOMIC DNA]</scope>
    <source>
        <strain evidence="1 2">CBS 117206</strain>
    </source>
</reference>
<evidence type="ECO:0000313" key="2">
    <source>
        <dbReference type="Proteomes" id="UP001392437"/>
    </source>
</evidence>
<proteinExistence type="predicted"/>
<sequence length="90" mass="10598">MNADTGLTMRAVGLGRNTLKRRDRSFRGQEFDQYFFAKKFDEMGVVEEATTYLEIMNYTDEYSLVESQALRLGDDFDNFLAQKYSTRRKE</sequence>